<accession>A0A6N7C3P6</accession>
<name>A0A6N7C3P6_9GAMM</name>
<evidence type="ECO:0000313" key="2">
    <source>
        <dbReference type="EMBL" id="KAF0570002.1"/>
    </source>
</evidence>
<keyword evidence="1" id="KW-1133">Transmembrane helix</keyword>
<gene>
    <name evidence="2" type="ORF">FQV37_1542</name>
</gene>
<sequence>MRSNYQGISQNYLNYGIIGTLFDFLLFLEVFSINDVASMSDEPLKMFDN</sequence>
<keyword evidence="3" id="KW-1185">Reference proteome</keyword>
<dbReference type="AlphaFoldDB" id="A0A6N7C3P6"/>
<evidence type="ECO:0000313" key="3">
    <source>
        <dbReference type="Proteomes" id="UP000471465"/>
    </source>
</evidence>
<organism evidence="2 3">
    <name type="scientific">Psychrobacter nivimaris</name>
    <dbReference type="NCBI Taxonomy" id="281738"/>
    <lineage>
        <taxon>Bacteria</taxon>
        <taxon>Pseudomonadati</taxon>
        <taxon>Pseudomonadota</taxon>
        <taxon>Gammaproteobacteria</taxon>
        <taxon>Moraxellales</taxon>
        <taxon>Moraxellaceae</taxon>
        <taxon>Psychrobacter</taxon>
    </lineage>
</organism>
<keyword evidence="1" id="KW-0472">Membrane</keyword>
<dbReference type="Proteomes" id="UP000471465">
    <property type="component" value="Unassembled WGS sequence"/>
</dbReference>
<keyword evidence="1" id="KW-0812">Transmembrane</keyword>
<evidence type="ECO:0000256" key="1">
    <source>
        <dbReference type="SAM" id="Phobius"/>
    </source>
</evidence>
<comment type="caution">
    <text evidence="2">The sequence shown here is derived from an EMBL/GenBank/DDBJ whole genome shotgun (WGS) entry which is preliminary data.</text>
</comment>
<reference evidence="2 3" key="1">
    <citation type="submission" date="2019-09" db="EMBL/GenBank/DDBJ databases">
        <title>Draft genome sequence of Psychrobacter nivimaris LAMA 639, in search for biotechnological relevant genes.</title>
        <authorList>
            <person name="Lima A.O.S."/>
            <person name="Staloch B.E.K."/>
            <person name="Freitas R.C."/>
            <person name="Niero H."/>
            <person name="Silva M.A.C."/>
        </authorList>
    </citation>
    <scope>NUCLEOTIDE SEQUENCE [LARGE SCALE GENOMIC DNA]</scope>
    <source>
        <strain evidence="2 3">LAMA 639</strain>
    </source>
</reference>
<feature type="transmembrane region" description="Helical" evidence="1">
    <location>
        <begin position="12"/>
        <end position="33"/>
    </location>
</feature>
<proteinExistence type="predicted"/>
<dbReference type="EMBL" id="VZIZ01000003">
    <property type="protein sequence ID" value="KAF0570002.1"/>
    <property type="molecule type" value="Genomic_DNA"/>
</dbReference>
<protein>
    <submittedName>
        <fullName evidence="2">Uncharacterized protein</fullName>
    </submittedName>
</protein>